<dbReference type="InterPro" id="IPR004099">
    <property type="entry name" value="Pyr_nucl-diS_OxRdtase_dimer"/>
</dbReference>
<evidence type="ECO:0000259" key="2">
    <source>
        <dbReference type="Pfam" id="PF02852"/>
    </source>
</evidence>
<dbReference type="Proteomes" id="UP001500301">
    <property type="component" value="Unassembled WGS sequence"/>
</dbReference>
<evidence type="ECO:0000259" key="3">
    <source>
        <dbReference type="Pfam" id="PF07992"/>
    </source>
</evidence>
<accession>A0ABP6VWM8</accession>
<dbReference type="RefSeq" id="WP_218233622.1">
    <property type="nucleotide sequence ID" value="NZ_BAABBB010000018.1"/>
</dbReference>
<evidence type="ECO:0000256" key="1">
    <source>
        <dbReference type="ARBA" id="ARBA00001974"/>
    </source>
</evidence>
<dbReference type="PANTHER" id="PTHR43014:SF2">
    <property type="entry name" value="MERCURIC REDUCTASE"/>
    <property type="match status" value="1"/>
</dbReference>
<organism evidence="4 5">
    <name type="scientific">Nocardioides daeguensis</name>
    <dbReference type="NCBI Taxonomy" id="908359"/>
    <lineage>
        <taxon>Bacteria</taxon>
        <taxon>Bacillati</taxon>
        <taxon>Actinomycetota</taxon>
        <taxon>Actinomycetes</taxon>
        <taxon>Propionibacteriales</taxon>
        <taxon>Nocardioidaceae</taxon>
        <taxon>Nocardioides</taxon>
    </lineage>
</organism>
<protein>
    <submittedName>
        <fullName evidence="4">NAD(P)/FAD-dependent oxidoreductase</fullName>
    </submittedName>
</protein>
<dbReference type="PIRSF" id="PIRSF000350">
    <property type="entry name" value="Mercury_reductase_MerA"/>
    <property type="match status" value="1"/>
</dbReference>
<dbReference type="EMBL" id="BAABBB010000018">
    <property type="protein sequence ID" value="GAA3542393.1"/>
    <property type="molecule type" value="Genomic_DNA"/>
</dbReference>
<dbReference type="InterPro" id="IPR001100">
    <property type="entry name" value="Pyr_nuc-diS_OxRdtase"/>
</dbReference>
<feature type="domain" description="FAD/NAD(P)-binding" evidence="3">
    <location>
        <begin position="8"/>
        <end position="325"/>
    </location>
</feature>
<keyword evidence="5" id="KW-1185">Reference proteome</keyword>
<comment type="caution">
    <text evidence="4">The sequence shown here is derived from an EMBL/GenBank/DDBJ whole genome shotgun (WGS) entry which is preliminary data.</text>
</comment>
<dbReference type="InterPro" id="IPR023753">
    <property type="entry name" value="FAD/NAD-binding_dom"/>
</dbReference>
<evidence type="ECO:0000313" key="5">
    <source>
        <dbReference type="Proteomes" id="UP001500301"/>
    </source>
</evidence>
<dbReference type="Pfam" id="PF07992">
    <property type="entry name" value="Pyr_redox_2"/>
    <property type="match status" value="1"/>
</dbReference>
<comment type="cofactor">
    <cofactor evidence="1">
        <name>FAD</name>
        <dbReference type="ChEBI" id="CHEBI:57692"/>
    </cofactor>
</comment>
<gene>
    <name evidence="4" type="ORF">GCM10022263_31960</name>
</gene>
<sequence>MTGQLEADVVVIGLGPGGEHLAASLARAGLSVVGVDRRLVGGECPYYGCIPSKMMIRAADALAEARRVPVLGGVTDVRPDWTTVADRIRDEATDDWDDKVAVERLEKAGVRFVRGHGRLDGPGRVVVATDDGEVGVSVRRGVVLNTGTEPAVPPIAGLAGTPYWTNRDAVRVRDLPRSLAVLGGGAIGCELAQAFARFGVEVSVIEAFDRILGPEEPEASDVVRRSMEADGIVVRTGVGVTAVAYEEAFTIGLADGTSVGAQALLVAAGRRTNLGDVGLETVGLDPSTRAIRVTKRMRVKGVDGLWAIGDITGKGAFTHMSMYQADIALRDLCGDGKPRADYRAVSRATFTDPEVGSVGLTEQQAREAGLRVGVGIAALPESSRGWIHKAGNDGLIKVVADLDRDVLVGASAVGPAGGEIIGMLVAAVHAEIPLATLRGMHFAYPTFHRAIETALSAVS</sequence>
<proteinExistence type="predicted"/>
<name>A0ABP6VWM8_9ACTN</name>
<reference evidence="5" key="1">
    <citation type="journal article" date="2019" name="Int. J. Syst. Evol. Microbiol.">
        <title>The Global Catalogue of Microorganisms (GCM) 10K type strain sequencing project: providing services to taxonomists for standard genome sequencing and annotation.</title>
        <authorList>
            <consortium name="The Broad Institute Genomics Platform"/>
            <consortium name="The Broad Institute Genome Sequencing Center for Infectious Disease"/>
            <person name="Wu L."/>
            <person name="Ma J."/>
        </authorList>
    </citation>
    <scope>NUCLEOTIDE SEQUENCE [LARGE SCALE GENOMIC DNA]</scope>
    <source>
        <strain evidence="5">JCM 17460</strain>
    </source>
</reference>
<evidence type="ECO:0000313" key="4">
    <source>
        <dbReference type="EMBL" id="GAA3542393.1"/>
    </source>
</evidence>
<dbReference type="Pfam" id="PF02852">
    <property type="entry name" value="Pyr_redox_dim"/>
    <property type="match status" value="1"/>
</dbReference>
<feature type="domain" description="Pyridine nucleotide-disulphide oxidoreductase dimerisation" evidence="2">
    <location>
        <begin position="345"/>
        <end position="454"/>
    </location>
</feature>
<dbReference type="PANTHER" id="PTHR43014">
    <property type="entry name" value="MERCURIC REDUCTASE"/>
    <property type="match status" value="1"/>
</dbReference>